<evidence type="ECO:0000313" key="1">
    <source>
        <dbReference type="EMBL" id="CDW42075.1"/>
    </source>
</evidence>
<protein>
    <submittedName>
        <fullName evidence="1">Uncharacterized protein</fullName>
    </submittedName>
</protein>
<sequence>MRSIKASRGLMRNL</sequence>
<reference evidence="1" key="1">
    <citation type="submission" date="2014-05" db="EMBL/GenBank/DDBJ databases">
        <authorList>
            <person name="Chronopoulou M."/>
        </authorList>
    </citation>
    <scope>NUCLEOTIDE SEQUENCE</scope>
    <source>
        <tissue evidence="1">Whole organism</tissue>
    </source>
</reference>
<organism evidence="1">
    <name type="scientific">Lepeophtheirus salmonis</name>
    <name type="common">Salmon louse</name>
    <name type="synonym">Caligus salmonis</name>
    <dbReference type="NCBI Taxonomy" id="72036"/>
    <lineage>
        <taxon>Eukaryota</taxon>
        <taxon>Metazoa</taxon>
        <taxon>Ecdysozoa</taxon>
        <taxon>Arthropoda</taxon>
        <taxon>Crustacea</taxon>
        <taxon>Multicrustacea</taxon>
        <taxon>Hexanauplia</taxon>
        <taxon>Copepoda</taxon>
        <taxon>Siphonostomatoida</taxon>
        <taxon>Caligidae</taxon>
        <taxon>Lepeophtheirus</taxon>
    </lineage>
</organism>
<name>A0A0K2UVH6_LEPSM</name>
<accession>A0A0K2UVH6</accession>
<proteinExistence type="predicted"/>
<dbReference type="EMBL" id="HACA01024714">
    <property type="protein sequence ID" value="CDW42075.1"/>
    <property type="molecule type" value="Transcribed_RNA"/>
</dbReference>